<dbReference type="Pfam" id="PF06537">
    <property type="entry name" value="DHOR"/>
    <property type="match status" value="2"/>
</dbReference>
<feature type="domain" description="Cytochrome c" evidence="6">
    <location>
        <begin position="86"/>
        <end position="349"/>
    </location>
</feature>
<proteinExistence type="predicted"/>
<dbReference type="PANTHER" id="PTHR30600:SF4">
    <property type="entry name" value="CYTOCHROME C DOMAIN-CONTAINING PROTEIN"/>
    <property type="match status" value="1"/>
</dbReference>
<organism evidence="7">
    <name type="scientific">Accumulibacter regalis</name>
    <dbReference type="NCBI Taxonomy" id="522306"/>
    <lineage>
        <taxon>Bacteria</taxon>
        <taxon>Pseudomonadati</taxon>
        <taxon>Pseudomonadota</taxon>
        <taxon>Betaproteobacteria</taxon>
        <taxon>Candidatus Accumulibacter</taxon>
    </lineage>
</organism>
<dbReference type="InterPro" id="IPR009056">
    <property type="entry name" value="Cyt_c-like_dom"/>
</dbReference>
<dbReference type="PIRSF" id="PIRSF028099">
    <property type="entry name" value="DUF1111"/>
    <property type="match status" value="1"/>
</dbReference>
<reference evidence="7" key="2">
    <citation type="submission" date="2009-09" db="EMBL/GenBank/DDBJ databases">
        <title>Complete sequence of chromosome of Candidatus Accumulibacter phosphatis clade IIA str. UW-1.</title>
        <authorList>
            <consortium name="US DOE Joint Genome Institute"/>
            <person name="Martin H.G."/>
            <person name="Ivanova N."/>
            <person name="Kunin V."/>
            <person name="Warnecke F."/>
            <person name="Barry K."/>
            <person name="He S."/>
            <person name="Salamov A."/>
            <person name="Szeto E."/>
            <person name="Dalin E."/>
            <person name="Pangilinan J.L."/>
            <person name="Lapidus A."/>
            <person name="Lowry S."/>
            <person name="Kyrpides N.C."/>
            <person name="McMahon K.D."/>
            <person name="Hugenholtz P."/>
        </authorList>
    </citation>
    <scope>NUCLEOTIDE SEQUENCE [LARGE SCALE GENOMIC DNA]</scope>
    <source>
        <strain evidence="7">UW-1</strain>
    </source>
</reference>
<evidence type="ECO:0000256" key="5">
    <source>
        <dbReference type="SAM" id="Phobius"/>
    </source>
</evidence>
<dbReference type="GO" id="GO:0004130">
    <property type="term" value="F:cytochrome-c peroxidase activity"/>
    <property type="evidence" value="ECO:0007669"/>
    <property type="project" value="TreeGrafter"/>
</dbReference>
<dbReference type="SUPFAM" id="SSF46626">
    <property type="entry name" value="Cytochrome c"/>
    <property type="match status" value="1"/>
</dbReference>
<feature type="transmembrane region" description="Helical" evidence="5">
    <location>
        <begin position="12"/>
        <end position="32"/>
    </location>
</feature>
<dbReference type="InterPro" id="IPR010538">
    <property type="entry name" value="DHOR"/>
</dbReference>
<keyword evidence="5" id="KW-0812">Transmembrane</keyword>
<dbReference type="InterPro" id="IPR036909">
    <property type="entry name" value="Cyt_c-like_dom_sf"/>
</dbReference>
<evidence type="ECO:0000313" key="7">
    <source>
        <dbReference type="EMBL" id="ACV33781.1"/>
    </source>
</evidence>
<reference evidence="7" key="1">
    <citation type="submission" date="2009-08" db="EMBL/GenBank/DDBJ databases">
        <authorList>
            <consortium name="US DOE Joint Genome Institute"/>
            <person name="Lucas S."/>
            <person name="Copeland A."/>
            <person name="Lapidus A."/>
            <person name="Glavina del Rio T."/>
            <person name="Dalin E."/>
            <person name="Tice H."/>
            <person name="Bruce D."/>
            <person name="Barry K."/>
            <person name="Pitluck S."/>
            <person name="Lowry S."/>
            <person name="Larimer F."/>
            <person name="Land M."/>
            <person name="Hauser L."/>
            <person name="Kyrpides N."/>
            <person name="Ivanova N."/>
            <person name="McMahon K.D."/>
            <person name="Hugenholtz P."/>
        </authorList>
    </citation>
    <scope>NUCLEOTIDE SEQUENCE</scope>
    <source>
        <strain evidence="7">UW-1</strain>
    </source>
</reference>
<dbReference type="Gene3D" id="1.10.760.10">
    <property type="entry name" value="Cytochrome c-like domain"/>
    <property type="match status" value="1"/>
</dbReference>
<keyword evidence="3 4" id="KW-0408">Iron</keyword>
<dbReference type="OrthoDB" id="9805202at2"/>
<evidence type="ECO:0000256" key="1">
    <source>
        <dbReference type="ARBA" id="ARBA00022617"/>
    </source>
</evidence>
<gene>
    <name evidence="7" type="ordered locus">CAP2UW1_0430</name>
</gene>
<accession>C7RKV9</accession>
<keyword evidence="5" id="KW-0472">Membrane</keyword>
<dbReference type="eggNOG" id="COG3488">
    <property type="taxonomic scope" value="Bacteria"/>
</dbReference>
<dbReference type="InterPro" id="IPR051395">
    <property type="entry name" value="Cytochrome_c_Peroxidase/MauG"/>
</dbReference>
<dbReference type="PANTHER" id="PTHR30600">
    <property type="entry name" value="CYTOCHROME C PEROXIDASE-RELATED"/>
    <property type="match status" value="1"/>
</dbReference>
<keyword evidence="5" id="KW-1133">Transmembrane helix</keyword>
<dbReference type="AlphaFoldDB" id="C7RKV9"/>
<keyword evidence="2 4" id="KW-0479">Metal-binding</keyword>
<evidence type="ECO:0000256" key="3">
    <source>
        <dbReference type="ARBA" id="ARBA00023004"/>
    </source>
</evidence>
<dbReference type="GO" id="GO:0020037">
    <property type="term" value="F:heme binding"/>
    <property type="evidence" value="ECO:0007669"/>
    <property type="project" value="InterPro"/>
</dbReference>
<dbReference type="HOGENOM" id="CLU_033900_1_0_4"/>
<protein>
    <recommendedName>
        <fullName evidence="6">Cytochrome c domain-containing protein</fullName>
    </recommendedName>
</protein>
<evidence type="ECO:0000256" key="4">
    <source>
        <dbReference type="PROSITE-ProRule" id="PRU00433"/>
    </source>
</evidence>
<evidence type="ECO:0000259" key="6">
    <source>
        <dbReference type="PROSITE" id="PS51007"/>
    </source>
</evidence>
<dbReference type="GO" id="GO:0009055">
    <property type="term" value="F:electron transfer activity"/>
    <property type="evidence" value="ECO:0007669"/>
    <property type="project" value="InterPro"/>
</dbReference>
<dbReference type="PROSITE" id="PS51007">
    <property type="entry name" value="CYTC"/>
    <property type="match status" value="2"/>
</dbReference>
<dbReference type="KEGG" id="app:CAP2UW1_0430"/>
<sequence>MNDASERPVRHWLPVAVGILVAALLALGWAVWKTEYAWRDAYGDGDLSELRAADPRALTAGDMTTFHKGFKPFGQAAENLPWQYEKLFDDGDGLFERPFQPAVREIRYNTRDGLGPLYNATACGACHFRDGSVEEPYTSGQGMNGIFLRLSVADGKGGWAAPAGYHSQLRDKAVAGVPPEGLGVIDWQEMPGSFPDGEAYSLRKPSFRVLNPGYGRLPDGVIFEARSAPRLPGMGLLEAIDEDTLLAIAKSQANHSDGVSGRPNWVTDPETGKRVIGKFSLKANVAHLRAQAAGAAFNDMGLTSPLHPRELCLAGQSACAEAPAGGTPEVPELSEEQLQALTIYLQLLAVPARRNLDDADVGLGGRLFAEVGCGVCHLDTVRTGNSHPIKRLRGQTIHPYSDLLLHDLGPDLAGRPDGEASAQEWRTPPLWGIGLTRKANHHTVFLHDQRARSLQEAILWHGGEASPAKARFMALNKAGRAALIKFLESI</sequence>
<evidence type="ECO:0000256" key="2">
    <source>
        <dbReference type="ARBA" id="ARBA00022723"/>
    </source>
</evidence>
<name>C7RKV9_ACCRE</name>
<dbReference type="GO" id="GO:0046872">
    <property type="term" value="F:metal ion binding"/>
    <property type="evidence" value="ECO:0007669"/>
    <property type="project" value="UniProtKB-KW"/>
</dbReference>
<dbReference type="STRING" id="522306.CAP2UW1_0430"/>
<keyword evidence="1 4" id="KW-0349">Heme</keyword>
<feature type="domain" description="Cytochrome c" evidence="6">
    <location>
        <begin position="359"/>
        <end position="490"/>
    </location>
</feature>
<dbReference type="EMBL" id="CP001715">
    <property type="protein sequence ID" value="ACV33781.1"/>
    <property type="molecule type" value="Genomic_DNA"/>
</dbReference>